<proteinExistence type="predicted"/>
<feature type="compositionally biased region" description="Polar residues" evidence="1">
    <location>
        <begin position="41"/>
        <end position="55"/>
    </location>
</feature>
<dbReference type="Proteomes" id="UP000250321">
    <property type="component" value="Unassembled WGS sequence"/>
</dbReference>
<protein>
    <submittedName>
        <fullName evidence="2">Auxilin-related protein 1</fullName>
    </submittedName>
</protein>
<dbReference type="AlphaFoldDB" id="A0A314UN04"/>
<evidence type="ECO:0000313" key="3">
    <source>
        <dbReference type="Proteomes" id="UP000250321"/>
    </source>
</evidence>
<dbReference type="STRING" id="2094558.A0A314UN04"/>
<comment type="caution">
    <text evidence="2">The sequence shown here is derived from an EMBL/GenBank/DDBJ whole genome shotgun (WGS) entry which is preliminary data.</text>
</comment>
<feature type="compositionally biased region" description="Low complexity" evidence="1">
    <location>
        <begin position="19"/>
        <end position="35"/>
    </location>
</feature>
<reference evidence="2 3" key="1">
    <citation type="submission" date="2018-02" db="EMBL/GenBank/DDBJ databases">
        <title>Draft genome of wild Prunus yedoensis var. nudiflora.</title>
        <authorList>
            <person name="Baek S."/>
            <person name="Kim J.-H."/>
            <person name="Choi K."/>
            <person name="Kim G.-B."/>
            <person name="Cho A."/>
            <person name="Jang H."/>
            <person name="Shin C.-H."/>
            <person name="Yu H.-J."/>
            <person name="Mun J.-H."/>
        </authorList>
    </citation>
    <scope>NUCLEOTIDE SEQUENCE [LARGE SCALE GENOMIC DNA]</scope>
    <source>
        <strain evidence="3">cv. Jeju island</strain>
        <tissue evidence="2">Leaf</tissue>
    </source>
</reference>
<name>A0A314UN04_PRUYE</name>
<evidence type="ECO:0000313" key="2">
    <source>
        <dbReference type="EMBL" id="PQM38863.1"/>
    </source>
</evidence>
<accession>A0A314UN04</accession>
<keyword evidence="3" id="KW-1185">Reference proteome</keyword>
<dbReference type="EMBL" id="PJQY01003268">
    <property type="protein sequence ID" value="PQM38863.1"/>
    <property type="molecule type" value="Genomic_DNA"/>
</dbReference>
<sequence length="119" mass="12554">MNDFEGLLASNFGFKPSGKSAPMSASSANSSKAPNFDLGSSGPSRSTRATNSFSGSLADDRDSIFGPSKTQDFGDIFSGLATYSTKSESRGEDAAFNFDSMFGKMEVLGFGEEGGEDWR</sequence>
<organism evidence="2 3">
    <name type="scientific">Prunus yedoensis var. nudiflora</name>
    <dbReference type="NCBI Taxonomy" id="2094558"/>
    <lineage>
        <taxon>Eukaryota</taxon>
        <taxon>Viridiplantae</taxon>
        <taxon>Streptophyta</taxon>
        <taxon>Embryophyta</taxon>
        <taxon>Tracheophyta</taxon>
        <taxon>Spermatophyta</taxon>
        <taxon>Magnoliopsida</taxon>
        <taxon>eudicotyledons</taxon>
        <taxon>Gunneridae</taxon>
        <taxon>Pentapetalae</taxon>
        <taxon>rosids</taxon>
        <taxon>fabids</taxon>
        <taxon>Rosales</taxon>
        <taxon>Rosaceae</taxon>
        <taxon>Amygdaloideae</taxon>
        <taxon>Amygdaleae</taxon>
        <taxon>Prunus</taxon>
    </lineage>
</organism>
<feature type="region of interest" description="Disordered" evidence="1">
    <location>
        <begin position="1"/>
        <end position="75"/>
    </location>
</feature>
<evidence type="ECO:0000256" key="1">
    <source>
        <dbReference type="SAM" id="MobiDB-lite"/>
    </source>
</evidence>
<gene>
    <name evidence="2" type="ORF">Pyn_37536</name>
</gene>
<dbReference type="OrthoDB" id="1110534at2759"/>